<dbReference type="InterPro" id="IPR036653">
    <property type="entry name" value="CinA-like_C"/>
</dbReference>
<dbReference type="EC" id="3.5.1.42" evidence="2"/>
<dbReference type="EMBL" id="JAUQTG010000006">
    <property type="protein sequence ID" value="MDO7857003.1"/>
    <property type="molecule type" value="Genomic_DNA"/>
</dbReference>
<dbReference type="InterPro" id="IPR008136">
    <property type="entry name" value="CinA_C"/>
</dbReference>
<dbReference type="NCBIfam" id="NF002975">
    <property type="entry name" value="PRK03661.1"/>
    <property type="match status" value="1"/>
</dbReference>
<dbReference type="SUPFAM" id="SSF142433">
    <property type="entry name" value="CinA-like"/>
    <property type="match status" value="1"/>
</dbReference>
<sequence length="180" mass="19737">MIDEKQLEILSIQIGQKLTEQGKTVTAAESCTGGWVAKVLTDIAGSSAYFQRGFVTYSNEAKHQMIGVKEESLQQYGAVSQQVVAEMALGALREARADFAVSISGIAGPDGGSIEKPVGTVWFGFAKKQADKTITVTTQHCVFQGDRNQVRLQSTGYVLETLLKLLNEKFSWYCMIIQYN</sequence>
<reference evidence="2" key="2">
    <citation type="journal article" date="2024" name="Int. J. Antimicrob. Agents">
        <title>Identification of a novel Providencia species showing multi-drug-resistant in three patients with hospital-acquired infection.</title>
        <authorList>
            <person name="Yang W."/>
            <person name="Chen J."/>
            <person name="Yang F."/>
            <person name="Ji P."/>
            <person name="Shen S."/>
            <person name="Yin D."/>
            <person name="Hu F."/>
        </authorList>
    </citation>
    <scope>NUCLEOTIDE SEQUENCE</scope>
    <source>
        <strain evidence="2">CRE-138-0111</strain>
    </source>
</reference>
<evidence type="ECO:0000313" key="2">
    <source>
        <dbReference type="EMBL" id="MDO7857003.1"/>
    </source>
</evidence>
<name>A0ABT9AQU9_9GAMM</name>
<organism evidence="2 3">
    <name type="scientific">Providencia huashanensis</name>
    <dbReference type="NCBI Taxonomy" id="3037798"/>
    <lineage>
        <taxon>Bacteria</taxon>
        <taxon>Pseudomonadati</taxon>
        <taxon>Pseudomonadota</taxon>
        <taxon>Gammaproteobacteria</taxon>
        <taxon>Enterobacterales</taxon>
        <taxon>Morganellaceae</taxon>
        <taxon>Providencia</taxon>
    </lineage>
</organism>
<feature type="domain" description="CinA C-terminal" evidence="1">
    <location>
        <begin position="11"/>
        <end position="165"/>
    </location>
</feature>
<reference evidence="2" key="1">
    <citation type="submission" date="2023-07" db="EMBL/GenBank/DDBJ databases">
        <authorList>
            <person name="Yang W."/>
            <person name="Chen J."/>
            <person name="Ji P."/>
            <person name="Hu F."/>
        </authorList>
    </citation>
    <scope>NUCLEOTIDE SEQUENCE</scope>
    <source>
        <strain evidence="2">CRE-138-0111</strain>
    </source>
</reference>
<keyword evidence="3" id="KW-1185">Reference proteome</keyword>
<dbReference type="Proteomes" id="UP001176478">
    <property type="component" value="Unassembled WGS sequence"/>
</dbReference>
<comment type="caution">
    <text evidence="2">The sequence shown here is derived from an EMBL/GenBank/DDBJ whole genome shotgun (WGS) entry which is preliminary data.</text>
</comment>
<evidence type="ECO:0000313" key="3">
    <source>
        <dbReference type="Proteomes" id="UP001176478"/>
    </source>
</evidence>
<dbReference type="NCBIfam" id="TIGR00199">
    <property type="entry name" value="PncC_domain"/>
    <property type="match status" value="1"/>
</dbReference>
<dbReference type="Gene3D" id="3.90.950.20">
    <property type="entry name" value="CinA-like"/>
    <property type="match status" value="1"/>
</dbReference>
<accession>A0ABT9AQU9</accession>
<proteinExistence type="predicted"/>
<keyword evidence="2" id="KW-0378">Hydrolase</keyword>
<gene>
    <name evidence="2" type="primary">pncC</name>
    <name evidence="2" type="ORF">Q5E86_11760</name>
</gene>
<dbReference type="GO" id="GO:0019159">
    <property type="term" value="F:nicotinamide-nucleotide amidase activity"/>
    <property type="evidence" value="ECO:0007669"/>
    <property type="project" value="UniProtKB-EC"/>
</dbReference>
<evidence type="ECO:0000259" key="1">
    <source>
        <dbReference type="Pfam" id="PF02464"/>
    </source>
</evidence>
<dbReference type="Pfam" id="PF02464">
    <property type="entry name" value="CinA"/>
    <property type="match status" value="1"/>
</dbReference>
<protein>
    <submittedName>
        <fullName evidence="2">Nicotinamide-nucleotide amidase</fullName>
        <ecNumber evidence="2">3.5.1.42</ecNumber>
    </submittedName>
</protein>